<keyword evidence="7" id="KW-1185">Reference proteome</keyword>
<keyword evidence="2" id="KW-0058">Aromatic hydrocarbons catabolism</keyword>
<dbReference type="AlphaFoldDB" id="A0A9Q9AUC8"/>
<feature type="active site" description="Proton donor" evidence="4">
    <location>
        <position position="321"/>
    </location>
</feature>
<dbReference type="InterPro" id="IPR000639">
    <property type="entry name" value="Epox_hydrolase-like"/>
</dbReference>
<dbReference type="EMBL" id="CP099425">
    <property type="protein sequence ID" value="USW56002.1"/>
    <property type="molecule type" value="Genomic_DNA"/>
</dbReference>
<organism evidence="6 7">
    <name type="scientific">Septoria linicola</name>
    <dbReference type="NCBI Taxonomy" id="215465"/>
    <lineage>
        <taxon>Eukaryota</taxon>
        <taxon>Fungi</taxon>
        <taxon>Dikarya</taxon>
        <taxon>Ascomycota</taxon>
        <taxon>Pezizomycotina</taxon>
        <taxon>Dothideomycetes</taxon>
        <taxon>Dothideomycetidae</taxon>
        <taxon>Mycosphaerellales</taxon>
        <taxon>Mycosphaerellaceae</taxon>
        <taxon>Septoria</taxon>
    </lineage>
</organism>
<evidence type="ECO:0000259" key="5">
    <source>
        <dbReference type="Pfam" id="PF06441"/>
    </source>
</evidence>
<comment type="similarity">
    <text evidence="1">Belongs to the peptidase S33 family.</text>
</comment>
<evidence type="ECO:0000256" key="4">
    <source>
        <dbReference type="PIRSR" id="PIRSR001112-1"/>
    </source>
</evidence>
<protein>
    <submittedName>
        <fullName evidence="6">Epoxide hydrolase, alpha/Beta hydrolase</fullName>
    </submittedName>
</protein>
<accession>A0A9Q9AUC8</accession>
<feature type="active site" description="Nucleophile" evidence="4">
    <location>
        <position position="187"/>
    </location>
</feature>
<name>A0A9Q9AUC8_9PEZI</name>
<evidence type="ECO:0000313" key="6">
    <source>
        <dbReference type="EMBL" id="USW56002.1"/>
    </source>
</evidence>
<feature type="domain" description="Epoxide hydrolase N-terminal" evidence="5">
    <location>
        <begin position="9"/>
        <end position="119"/>
    </location>
</feature>
<dbReference type="InterPro" id="IPR029058">
    <property type="entry name" value="AB_hydrolase_fold"/>
</dbReference>
<dbReference type="Pfam" id="PF06441">
    <property type="entry name" value="EHN"/>
    <property type="match status" value="1"/>
</dbReference>
<dbReference type="GO" id="GO:0097176">
    <property type="term" value="P:epoxide metabolic process"/>
    <property type="evidence" value="ECO:0007669"/>
    <property type="project" value="TreeGrafter"/>
</dbReference>
<dbReference type="PANTHER" id="PTHR21661:SF35">
    <property type="entry name" value="EPOXIDE HYDROLASE"/>
    <property type="match status" value="1"/>
</dbReference>
<evidence type="ECO:0000256" key="2">
    <source>
        <dbReference type="ARBA" id="ARBA00022797"/>
    </source>
</evidence>
<dbReference type="SUPFAM" id="SSF53474">
    <property type="entry name" value="alpha/beta-Hydrolases"/>
    <property type="match status" value="1"/>
</dbReference>
<dbReference type="InterPro" id="IPR010497">
    <property type="entry name" value="Epoxide_hydro_N"/>
</dbReference>
<evidence type="ECO:0000313" key="7">
    <source>
        <dbReference type="Proteomes" id="UP001056384"/>
    </source>
</evidence>
<evidence type="ECO:0000256" key="3">
    <source>
        <dbReference type="ARBA" id="ARBA00022801"/>
    </source>
</evidence>
<dbReference type="PIRSF" id="PIRSF001112">
    <property type="entry name" value="Epoxide_hydrolase"/>
    <property type="match status" value="1"/>
</dbReference>
<evidence type="ECO:0000256" key="1">
    <source>
        <dbReference type="ARBA" id="ARBA00010088"/>
    </source>
</evidence>
<dbReference type="PANTHER" id="PTHR21661">
    <property type="entry name" value="EPOXIDE HYDROLASE 1-RELATED"/>
    <property type="match status" value="1"/>
</dbReference>
<dbReference type="Gene3D" id="3.40.50.1820">
    <property type="entry name" value="alpha/beta hydrolase"/>
    <property type="match status" value="1"/>
</dbReference>
<reference evidence="6" key="1">
    <citation type="submission" date="2022-06" db="EMBL/GenBank/DDBJ databases">
        <title>Complete genome sequences of two strains of the flax pathogen Septoria linicola.</title>
        <authorList>
            <person name="Lapalu N."/>
            <person name="Simon A."/>
            <person name="Demenou B."/>
            <person name="Paumier D."/>
            <person name="Guillot M.-P."/>
            <person name="Gout L."/>
            <person name="Valade R."/>
        </authorList>
    </citation>
    <scope>NUCLEOTIDE SEQUENCE</scope>
    <source>
        <strain evidence="6">SE15195</strain>
    </source>
</reference>
<dbReference type="Proteomes" id="UP001056384">
    <property type="component" value="Chromosome 8"/>
</dbReference>
<keyword evidence="3 6" id="KW-0378">Hydrolase</keyword>
<proteinExistence type="inferred from homology"/>
<gene>
    <name evidence="6" type="ORF">Slin15195_G093210</name>
</gene>
<dbReference type="PRINTS" id="PR00412">
    <property type="entry name" value="EPOXHYDRLASE"/>
</dbReference>
<dbReference type="OrthoDB" id="7130006at2759"/>
<dbReference type="InterPro" id="IPR016292">
    <property type="entry name" value="Epoxide_hydrolase"/>
</dbReference>
<sequence length="416" mass="46037">MASITTGTPQPFKISIPPSKVSELNSKLSTATFPTELEDAAWKMGSPLSDIKRLSTYWLNTFSWSAAQTRLNSHPQFTVPITVPTFQTLDIHFIHARSSRKSAIPLLFIHGWPGSYYEVLKLLPLLTSPQDPNAPAFHVVAPSLPGYAWSEYPNRTGFGLKQHAEVLHGVMKACGYAETGYVAQGGDWGGFLCRLVSKWFPQSVKAVHTNFPVHAFPKPWRNPVSFAQAIGGIALSGKVREDLAHTQKYLTEGDGYLKEQDTKPMTLGYGLTDSPIALLAWIYEKLHDWSDNYPWTEEEVCTWISIYYFSRAGPSASTRIYYESAHPVGEGSVSRMDVINMYVPDVPLALAYFPNELARLPKCWAWSNGPVVQQTTFDVGGHFAAFEVPELLAGDLRKLFGKGGACEGVVQGARGF</sequence>
<dbReference type="GO" id="GO:0004301">
    <property type="term" value="F:epoxide hydrolase activity"/>
    <property type="evidence" value="ECO:0007669"/>
    <property type="project" value="TreeGrafter"/>
</dbReference>
<feature type="active site" description="Proton acceptor" evidence="4">
    <location>
        <position position="382"/>
    </location>
</feature>